<keyword evidence="3" id="KW-1185">Reference proteome</keyword>
<dbReference type="STRING" id="442341.SAMN04487959_1147"/>
<feature type="compositionally biased region" description="Basic and acidic residues" evidence="1">
    <location>
        <begin position="34"/>
        <end position="48"/>
    </location>
</feature>
<dbReference type="EMBL" id="FOPY01000014">
    <property type="protein sequence ID" value="SFH99197.1"/>
    <property type="molecule type" value="Genomic_DNA"/>
</dbReference>
<protein>
    <submittedName>
        <fullName evidence="2">Uncharacterized protein</fullName>
    </submittedName>
</protein>
<reference evidence="2 3" key="1">
    <citation type="submission" date="2016-10" db="EMBL/GenBank/DDBJ databases">
        <authorList>
            <person name="de Groot N.N."/>
        </authorList>
    </citation>
    <scope>NUCLEOTIDE SEQUENCE [LARGE SCALE GENOMIC DNA]</scope>
    <source>
        <strain evidence="2 3">CGMCC 1.6848</strain>
    </source>
</reference>
<feature type="region of interest" description="Disordered" evidence="1">
    <location>
        <begin position="29"/>
        <end position="58"/>
    </location>
</feature>
<evidence type="ECO:0000313" key="2">
    <source>
        <dbReference type="EMBL" id="SFH99197.1"/>
    </source>
</evidence>
<evidence type="ECO:0000256" key="1">
    <source>
        <dbReference type="SAM" id="MobiDB-lite"/>
    </source>
</evidence>
<name>A0A1I3EJP9_9GAMM</name>
<proteinExistence type="predicted"/>
<accession>A0A1I3EJP9</accession>
<dbReference type="Proteomes" id="UP000199040">
    <property type="component" value="Unassembled WGS sequence"/>
</dbReference>
<evidence type="ECO:0000313" key="3">
    <source>
        <dbReference type="Proteomes" id="UP000199040"/>
    </source>
</evidence>
<gene>
    <name evidence="2" type="ORF">SAMN04487959_1147</name>
</gene>
<sequence length="58" mass="6546">MKRARLTEEKIVSILKANEHCVSIAELARQKRRDRTDPSLEGQLEQHRGLGGQAPPRA</sequence>
<organism evidence="2 3">
    <name type="scientific">Modicisalibacter xianhensis</name>
    <dbReference type="NCBI Taxonomy" id="442341"/>
    <lineage>
        <taxon>Bacteria</taxon>
        <taxon>Pseudomonadati</taxon>
        <taxon>Pseudomonadota</taxon>
        <taxon>Gammaproteobacteria</taxon>
        <taxon>Oceanospirillales</taxon>
        <taxon>Halomonadaceae</taxon>
        <taxon>Modicisalibacter</taxon>
    </lineage>
</organism>
<dbReference type="AlphaFoldDB" id="A0A1I3EJP9"/>